<dbReference type="CDD" id="cd00303">
    <property type="entry name" value="retropepsin_like"/>
    <property type="match status" value="1"/>
</dbReference>
<accession>A0A1U8JK60</accession>
<gene>
    <name evidence="2" type="primary">LOC107907882</name>
</gene>
<dbReference type="OrthoDB" id="1937287at2759"/>
<dbReference type="GeneID" id="107907882"/>
<dbReference type="PANTHER" id="PTHR33067:SF31">
    <property type="entry name" value="RNA-DIRECTED DNA POLYMERASE"/>
    <property type="match status" value="1"/>
</dbReference>
<reference evidence="2" key="2">
    <citation type="submission" date="2025-08" db="UniProtKB">
        <authorList>
            <consortium name="RefSeq"/>
        </authorList>
    </citation>
    <scope>IDENTIFICATION</scope>
</reference>
<name>A0A1U8JK60_GOSHI</name>
<evidence type="ECO:0000313" key="1">
    <source>
        <dbReference type="Proteomes" id="UP000818029"/>
    </source>
</evidence>
<dbReference type="PANTHER" id="PTHR33067">
    <property type="entry name" value="RNA-DIRECTED DNA POLYMERASE-RELATED"/>
    <property type="match status" value="1"/>
</dbReference>
<protein>
    <submittedName>
        <fullName evidence="2">Uncharacterized protein</fullName>
    </submittedName>
</protein>
<dbReference type="KEGG" id="ghi:107907882"/>
<sequence length="216" mass="24721">MPKYAKFFKDVMSHRKKIGKGKQIIFNEEYSMVVSRKVPPKFTDPSSFTIPIEIGRVSFRKALCDLKASINLMPLSIYRRLGLGELQENIVTLQLVGRSLVHPKGFLEDVLMRDMQFIFLVDFIMLDFEKDLKISIVLERPFLATSKATIDVGMGELTIDIEGETKIFKCVKPKPKSYEVLPIQGNESQSCRCSCAMQENPKVNEDKKDITILRRP</sequence>
<evidence type="ECO:0000313" key="2">
    <source>
        <dbReference type="RefSeq" id="XP_016690682.1"/>
    </source>
</evidence>
<reference evidence="1" key="1">
    <citation type="journal article" date="2020" name="Nat. Genet.">
        <title>Genomic diversifications of five Gossypium allopolyploid species and their impact on cotton improvement.</title>
        <authorList>
            <person name="Chen Z.J."/>
            <person name="Sreedasyam A."/>
            <person name="Ando A."/>
            <person name="Song Q."/>
            <person name="De Santiago L.M."/>
            <person name="Hulse-Kemp A.M."/>
            <person name="Ding M."/>
            <person name="Ye W."/>
            <person name="Kirkbride R.C."/>
            <person name="Jenkins J."/>
            <person name="Plott C."/>
            <person name="Lovell J."/>
            <person name="Lin Y.M."/>
            <person name="Vaughn R."/>
            <person name="Liu B."/>
            <person name="Simpson S."/>
            <person name="Scheffler B.E."/>
            <person name="Wen L."/>
            <person name="Saski C.A."/>
            <person name="Grover C.E."/>
            <person name="Hu G."/>
            <person name="Conover J.L."/>
            <person name="Carlson J.W."/>
            <person name="Shu S."/>
            <person name="Boston L.B."/>
            <person name="Williams M."/>
            <person name="Peterson D.G."/>
            <person name="McGee K."/>
            <person name="Jones D.C."/>
            <person name="Wendel J.F."/>
            <person name="Stelly D.M."/>
            <person name="Grimwood J."/>
            <person name="Schmutz J."/>
        </authorList>
    </citation>
    <scope>NUCLEOTIDE SEQUENCE [LARGE SCALE GENOMIC DNA]</scope>
    <source>
        <strain evidence="1">cv. TM-1</strain>
    </source>
</reference>
<organism evidence="1 2">
    <name type="scientific">Gossypium hirsutum</name>
    <name type="common">Upland cotton</name>
    <name type="synonym">Gossypium mexicanum</name>
    <dbReference type="NCBI Taxonomy" id="3635"/>
    <lineage>
        <taxon>Eukaryota</taxon>
        <taxon>Viridiplantae</taxon>
        <taxon>Streptophyta</taxon>
        <taxon>Embryophyta</taxon>
        <taxon>Tracheophyta</taxon>
        <taxon>Spermatophyta</taxon>
        <taxon>Magnoliopsida</taxon>
        <taxon>eudicotyledons</taxon>
        <taxon>Gunneridae</taxon>
        <taxon>Pentapetalae</taxon>
        <taxon>rosids</taxon>
        <taxon>malvids</taxon>
        <taxon>Malvales</taxon>
        <taxon>Malvaceae</taxon>
        <taxon>Malvoideae</taxon>
        <taxon>Gossypium</taxon>
    </lineage>
</organism>
<dbReference type="PaxDb" id="3635-A0A1U8JK60"/>
<dbReference type="Proteomes" id="UP000818029">
    <property type="component" value="Chromosome D02"/>
</dbReference>
<dbReference type="AlphaFoldDB" id="A0A1U8JK60"/>
<keyword evidence="1" id="KW-1185">Reference proteome</keyword>
<dbReference type="Gene3D" id="2.40.70.10">
    <property type="entry name" value="Acid Proteases"/>
    <property type="match status" value="1"/>
</dbReference>
<dbReference type="RefSeq" id="XP_016690682.1">
    <property type="nucleotide sequence ID" value="XM_016835193.2"/>
</dbReference>
<dbReference type="InterPro" id="IPR021109">
    <property type="entry name" value="Peptidase_aspartic_dom_sf"/>
</dbReference>
<proteinExistence type="predicted"/>